<sequence length="314" mass="35536">MSTQRQHVSRMVPIERRKGVNNFDQLLTLTQEYKLGDKAYSLFGEKGRGIIKILKPIIRKNATDENGVFSSNWKGMTSIQQAALGKAVHEREPWMLRHFEGGWATDWALKKMIDQRVFDRTRRQKQQVRQQAPVSRAPRADPRPVLHATPDPVPRRRVRRHRVNPPSPNSDDNDRSSGAVPRAPRAPRPIPHANAPDAVPRRRDNPPSIDSDDFSIDSDSGSDSANSEPVEPIGRARGTGVKRNRDEAAGEVPTENKRKKTTEEIERESADMREATRQQKKTKKKELAAQKELQRRAILASLRAILTATSVVLR</sequence>
<evidence type="ECO:0000313" key="3">
    <source>
        <dbReference type="Proteomes" id="UP000243515"/>
    </source>
</evidence>
<keyword evidence="3" id="KW-1185">Reference proteome</keyword>
<comment type="caution">
    <text evidence="2">The sequence shown here is derived from an EMBL/GenBank/DDBJ whole genome shotgun (WGS) entry which is preliminary data.</text>
</comment>
<reference evidence="2 3" key="1">
    <citation type="journal article" date="2015" name="Environ. Microbiol.">
        <title>Metagenome sequence of Elaphomyces granulatus from sporocarp tissue reveals Ascomycota ectomycorrhizal fingerprints of genome expansion and a Proteobacteria-rich microbiome.</title>
        <authorList>
            <person name="Quandt C.A."/>
            <person name="Kohler A."/>
            <person name="Hesse C.N."/>
            <person name="Sharpton T.J."/>
            <person name="Martin F."/>
            <person name="Spatafora J.W."/>
        </authorList>
    </citation>
    <scope>NUCLEOTIDE SEQUENCE [LARGE SCALE GENOMIC DNA]</scope>
    <source>
        <strain evidence="2 3">OSC145934</strain>
    </source>
</reference>
<dbReference type="EMBL" id="NPHW01004964">
    <property type="protein sequence ID" value="OXV07285.1"/>
    <property type="molecule type" value="Genomic_DNA"/>
</dbReference>
<dbReference type="AlphaFoldDB" id="A0A232LT13"/>
<evidence type="ECO:0000313" key="2">
    <source>
        <dbReference type="EMBL" id="OXV07285.1"/>
    </source>
</evidence>
<gene>
    <name evidence="2" type="ORF">Egran_04950</name>
</gene>
<feature type="region of interest" description="Disordered" evidence="1">
    <location>
        <begin position="121"/>
        <end position="289"/>
    </location>
</feature>
<name>A0A232LT13_9EURO</name>
<feature type="compositionally biased region" description="Basic and acidic residues" evidence="1">
    <location>
        <begin position="261"/>
        <end position="277"/>
    </location>
</feature>
<dbReference type="Proteomes" id="UP000243515">
    <property type="component" value="Unassembled WGS sequence"/>
</dbReference>
<evidence type="ECO:0000256" key="1">
    <source>
        <dbReference type="SAM" id="MobiDB-lite"/>
    </source>
</evidence>
<proteinExistence type="predicted"/>
<organism evidence="2 3">
    <name type="scientific">Elaphomyces granulatus</name>
    <dbReference type="NCBI Taxonomy" id="519963"/>
    <lineage>
        <taxon>Eukaryota</taxon>
        <taxon>Fungi</taxon>
        <taxon>Dikarya</taxon>
        <taxon>Ascomycota</taxon>
        <taxon>Pezizomycotina</taxon>
        <taxon>Eurotiomycetes</taxon>
        <taxon>Eurotiomycetidae</taxon>
        <taxon>Eurotiales</taxon>
        <taxon>Elaphomycetaceae</taxon>
        <taxon>Elaphomyces</taxon>
    </lineage>
</organism>
<accession>A0A232LT13</accession>
<feature type="compositionally biased region" description="Low complexity" evidence="1">
    <location>
        <begin position="217"/>
        <end position="227"/>
    </location>
</feature>
<protein>
    <submittedName>
        <fullName evidence="2">Uncharacterized protein</fullName>
    </submittedName>
</protein>